<evidence type="ECO:0000256" key="1">
    <source>
        <dbReference type="SAM" id="MobiDB-lite"/>
    </source>
</evidence>
<accession>A0A4Y2E139</accession>
<keyword evidence="3" id="KW-1185">Reference proteome</keyword>
<protein>
    <submittedName>
        <fullName evidence="2">Uncharacterized protein</fullName>
    </submittedName>
</protein>
<feature type="region of interest" description="Disordered" evidence="1">
    <location>
        <begin position="1"/>
        <end position="23"/>
    </location>
</feature>
<reference evidence="2 3" key="1">
    <citation type="journal article" date="2019" name="Sci. Rep.">
        <title>Orb-weaving spider Araneus ventricosus genome elucidates the spidroin gene catalogue.</title>
        <authorList>
            <person name="Kono N."/>
            <person name="Nakamura H."/>
            <person name="Ohtoshi R."/>
            <person name="Moran D.A.P."/>
            <person name="Shinohara A."/>
            <person name="Yoshida Y."/>
            <person name="Fujiwara M."/>
            <person name="Mori M."/>
            <person name="Tomita M."/>
            <person name="Arakawa K."/>
        </authorList>
    </citation>
    <scope>NUCLEOTIDE SEQUENCE [LARGE SCALE GENOMIC DNA]</scope>
</reference>
<gene>
    <name evidence="2" type="ORF">AVEN_118278_1</name>
</gene>
<dbReference type="EMBL" id="BGPR01000466">
    <property type="protein sequence ID" value="GBM21748.1"/>
    <property type="molecule type" value="Genomic_DNA"/>
</dbReference>
<sequence>MTDLERMADFSEDDSSEFFPESSAVNNTLSNSSLSNGATLSSSTVSSSFANSTFSSTIYPQLSSVSSV</sequence>
<comment type="caution">
    <text evidence="2">The sequence shown here is derived from an EMBL/GenBank/DDBJ whole genome shotgun (WGS) entry which is preliminary data.</text>
</comment>
<name>A0A4Y2E139_ARAVE</name>
<dbReference type="AlphaFoldDB" id="A0A4Y2E139"/>
<evidence type="ECO:0000313" key="3">
    <source>
        <dbReference type="Proteomes" id="UP000499080"/>
    </source>
</evidence>
<dbReference type="Proteomes" id="UP000499080">
    <property type="component" value="Unassembled WGS sequence"/>
</dbReference>
<proteinExistence type="predicted"/>
<organism evidence="2 3">
    <name type="scientific">Araneus ventricosus</name>
    <name type="common">Orbweaver spider</name>
    <name type="synonym">Epeira ventricosa</name>
    <dbReference type="NCBI Taxonomy" id="182803"/>
    <lineage>
        <taxon>Eukaryota</taxon>
        <taxon>Metazoa</taxon>
        <taxon>Ecdysozoa</taxon>
        <taxon>Arthropoda</taxon>
        <taxon>Chelicerata</taxon>
        <taxon>Arachnida</taxon>
        <taxon>Araneae</taxon>
        <taxon>Araneomorphae</taxon>
        <taxon>Entelegynae</taxon>
        <taxon>Araneoidea</taxon>
        <taxon>Araneidae</taxon>
        <taxon>Araneus</taxon>
    </lineage>
</organism>
<evidence type="ECO:0000313" key="2">
    <source>
        <dbReference type="EMBL" id="GBM21748.1"/>
    </source>
</evidence>